<keyword evidence="1" id="KW-0812">Transmembrane</keyword>
<dbReference type="EMBL" id="LAFY01000344">
    <property type="protein sequence ID" value="KJX99741.1"/>
    <property type="molecule type" value="Genomic_DNA"/>
</dbReference>
<feature type="transmembrane region" description="Helical" evidence="1">
    <location>
        <begin position="181"/>
        <end position="198"/>
    </location>
</feature>
<dbReference type="PANTHER" id="PTHR31970">
    <property type="match status" value="1"/>
</dbReference>
<feature type="transmembrane region" description="Helical" evidence="1">
    <location>
        <begin position="121"/>
        <end position="147"/>
    </location>
</feature>
<feature type="transmembrane region" description="Helical" evidence="1">
    <location>
        <begin position="301"/>
        <end position="323"/>
    </location>
</feature>
<dbReference type="GO" id="GO:0015098">
    <property type="term" value="F:molybdate ion transmembrane transporter activity"/>
    <property type="evidence" value="ECO:0007669"/>
    <property type="project" value="InterPro"/>
</dbReference>
<accession>A0A0F4GQQ2</accession>
<dbReference type="Proteomes" id="UP000033647">
    <property type="component" value="Unassembled WGS sequence"/>
</dbReference>
<feature type="transmembrane region" description="Helical" evidence="1">
    <location>
        <begin position="55"/>
        <end position="75"/>
    </location>
</feature>
<protein>
    <submittedName>
        <fullName evidence="2">Sulfate transporter like protein</fullName>
    </submittedName>
</protein>
<evidence type="ECO:0000313" key="2">
    <source>
        <dbReference type="EMBL" id="KJX99741.1"/>
    </source>
</evidence>
<evidence type="ECO:0000256" key="1">
    <source>
        <dbReference type="SAM" id="Phobius"/>
    </source>
</evidence>
<dbReference type="AlphaFoldDB" id="A0A0F4GQQ2"/>
<evidence type="ECO:0000313" key="3">
    <source>
        <dbReference type="Proteomes" id="UP000033647"/>
    </source>
</evidence>
<dbReference type="InterPro" id="IPR031563">
    <property type="entry name" value="MOT1/MOT2"/>
</dbReference>
<name>A0A0F4GQQ2_9PEZI</name>
<proteinExistence type="predicted"/>
<dbReference type="OrthoDB" id="5402974at2759"/>
<keyword evidence="1" id="KW-0472">Membrane</keyword>
<feature type="transmembrane region" description="Helical" evidence="1">
    <location>
        <begin position="95"/>
        <end position="115"/>
    </location>
</feature>
<reference evidence="2 3" key="1">
    <citation type="submission" date="2015-03" db="EMBL/GenBank/DDBJ databases">
        <title>RNA-seq based gene annotation and comparative genomics of four Zymoseptoria species reveal species-specific pathogenicity related genes and transposable element activity.</title>
        <authorList>
            <person name="Grandaubert J."/>
            <person name="Bhattacharyya A."/>
            <person name="Stukenbrock E.H."/>
        </authorList>
    </citation>
    <scope>NUCLEOTIDE SEQUENCE [LARGE SCALE GENOMIC DNA]</scope>
    <source>
        <strain evidence="2 3">Zb18110</strain>
    </source>
</reference>
<dbReference type="PANTHER" id="PTHR31970:SF9">
    <property type="entry name" value="MOLYBDATE TRANSPORTER 2"/>
    <property type="match status" value="1"/>
</dbReference>
<comment type="caution">
    <text evidence="2">The sequence shown here is derived from an EMBL/GenBank/DDBJ whole genome shotgun (WGS) entry which is preliminary data.</text>
</comment>
<dbReference type="STRING" id="1047168.A0A0F4GQQ2"/>
<keyword evidence="1" id="KW-1133">Transmembrane helix</keyword>
<feature type="transmembrane region" description="Helical" evidence="1">
    <location>
        <begin position="159"/>
        <end position="175"/>
    </location>
</feature>
<keyword evidence="3" id="KW-1185">Reference proteome</keyword>
<dbReference type="Pfam" id="PF16983">
    <property type="entry name" value="MFS_MOT1"/>
    <property type="match status" value="2"/>
</dbReference>
<gene>
    <name evidence="2" type="ORF">TI39_contig352g00044</name>
</gene>
<organism evidence="2 3">
    <name type="scientific">Zymoseptoria brevis</name>
    <dbReference type="NCBI Taxonomy" id="1047168"/>
    <lineage>
        <taxon>Eukaryota</taxon>
        <taxon>Fungi</taxon>
        <taxon>Dikarya</taxon>
        <taxon>Ascomycota</taxon>
        <taxon>Pezizomycotina</taxon>
        <taxon>Dothideomycetes</taxon>
        <taxon>Dothideomycetidae</taxon>
        <taxon>Mycosphaerellales</taxon>
        <taxon>Mycosphaerellaceae</taxon>
        <taxon>Zymoseptoria</taxon>
    </lineage>
</organism>
<sequence length="448" mass="47333">MPLLSHLRSIAEHNVKTLRQAPLAELSGALGDLATLLPLMIAMTLNNSIDLGSTLVFSGLANIATGAVYGIPLPVQPMKAIAAVAIAQNLSKDEVAAAGLAMGGAVLLLSVTGSLKWLHRVVPVAVVTGIQVGAGLSLVISAGANLIKPLGWVHPAWDNRIWAMGAFVFLLLSTLLPRVPYALIVFVLGVAIAAATTFDKSPASIWTPRFSVPSHQSWKTGIVDAAIPQLPLTTLNSVLAVVSLAESLFPDYPPIPSTTSIGISVAAANLVGCWFNAMPICHGSGGLAGQYRFGARSGSSIIILGVVKFLLGLFVGDGIVPLLQRFPKSLLGIMVIAAGVELSRVGQSVGEARDLWEQVGEENDDNITYTKRSLQATSEESRDRWMVMLVTVAGCLAFKNDAVGFAAGLCWHWGLKVPGVLHRMRHGRGRIVLRDRDDAPHADVPREG</sequence>